<dbReference type="PRINTS" id="PR00455">
    <property type="entry name" value="HTHTETR"/>
</dbReference>
<feature type="domain" description="HTH tetR-type" evidence="3">
    <location>
        <begin position="9"/>
        <end position="69"/>
    </location>
</feature>
<dbReference type="Proteomes" id="UP000093309">
    <property type="component" value="Unassembled WGS sequence"/>
</dbReference>
<dbReference type="PROSITE" id="PS50977">
    <property type="entry name" value="HTH_TETR_2"/>
    <property type="match status" value="1"/>
</dbReference>
<accession>A0A1C0ZXA4</accession>
<dbReference type="InterPro" id="IPR001647">
    <property type="entry name" value="HTH_TetR"/>
</dbReference>
<dbReference type="Gene3D" id="1.10.357.10">
    <property type="entry name" value="Tetracycline Repressor, domain 2"/>
    <property type="match status" value="1"/>
</dbReference>
<evidence type="ECO:0000313" key="5">
    <source>
        <dbReference type="Proteomes" id="UP000093309"/>
    </source>
</evidence>
<proteinExistence type="predicted"/>
<dbReference type="PANTHER" id="PTHR30055">
    <property type="entry name" value="HTH-TYPE TRANSCRIPTIONAL REGULATOR RUTR"/>
    <property type="match status" value="1"/>
</dbReference>
<sequence length="195" mass="22395">MNGYEKRAQLKKDNIMAATLELLKTTSAQAMRIADIASAAGVSQVTIYNYFGSKEVLVREVFITYIRKTITDFEAFMEAEHSLKEKIEYIIFQKKESSRTFGLQMMKQVWLEDPVLAKFVHEEYLARGIPMVIKLIEDGKKAGEISEKISTSTIMMYMQMMTNQADTMIAHAEKHNNMDTVIEEMVHLFFNGVRS</sequence>
<dbReference type="InterPro" id="IPR009057">
    <property type="entry name" value="Homeodomain-like_sf"/>
</dbReference>
<evidence type="ECO:0000259" key="3">
    <source>
        <dbReference type="PROSITE" id="PS50977"/>
    </source>
</evidence>
<keyword evidence="1 2" id="KW-0238">DNA-binding</keyword>
<dbReference type="InterPro" id="IPR050109">
    <property type="entry name" value="HTH-type_TetR-like_transc_reg"/>
</dbReference>
<dbReference type="AlphaFoldDB" id="A0A1C0ZXA4"/>
<dbReference type="InterPro" id="IPR036271">
    <property type="entry name" value="Tet_transcr_reg_TetR-rel_C_sf"/>
</dbReference>
<gene>
    <name evidence="4" type="ORF">A8709_28720</name>
</gene>
<reference evidence="5" key="1">
    <citation type="submission" date="2016-05" db="EMBL/GenBank/DDBJ databases">
        <title>Paenibacillus oryzae. sp. nov., isolated from the rice root.</title>
        <authorList>
            <person name="Zhang J."/>
            <person name="Zhang X."/>
        </authorList>
    </citation>
    <scope>NUCLEOTIDE SEQUENCE [LARGE SCALE GENOMIC DNA]</scope>
    <source>
        <strain evidence="5">KCTC13222</strain>
    </source>
</reference>
<evidence type="ECO:0000256" key="1">
    <source>
        <dbReference type="ARBA" id="ARBA00023125"/>
    </source>
</evidence>
<protein>
    <recommendedName>
        <fullName evidence="3">HTH tetR-type domain-containing protein</fullName>
    </recommendedName>
</protein>
<dbReference type="GO" id="GO:0003677">
    <property type="term" value="F:DNA binding"/>
    <property type="evidence" value="ECO:0007669"/>
    <property type="project" value="UniProtKB-UniRule"/>
</dbReference>
<feature type="DNA-binding region" description="H-T-H motif" evidence="2">
    <location>
        <begin position="32"/>
        <end position="51"/>
    </location>
</feature>
<dbReference type="Pfam" id="PF00440">
    <property type="entry name" value="TetR_N"/>
    <property type="match status" value="1"/>
</dbReference>
<organism evidence="4 5">
    <name type="scientific">Paenibacillus pectinilyticus</name>
    <dbReference type="NCBI Taxonomy" id="512399"/>
    <lineage>
        <taxon>Bacteria</taxon>
        <taxon>Bacillati</taxon>
        <taxon>Bacillota</taxon>
        <taxon>Bacilli</taxon>
        <taxon>Bacillales</taxon>
        <taxon>Paenibacillaceae</taxon>
        <taxon>Paenibacillus</taxon>
    </lineage>
</organism>
<evidence type="ECO:0000256" key="2">
    <source>
        <dbReference type="PROSITE-ProRule" id="PRU00335"/>
    </source>
</evidence>
<keyword evidence="5" id="KW-1185">Reference proteome</keyword>
<dbReference type="SUPFAM" id="SSF46689">
    <property type="entry name" value="Homeodomain-like"/>
    <property type="match status" value="1"/>
</dbReference>
<comment type="caution">
    <text evidence="4">The sequence shown here is derived from an EMBL/GenBank/DDBJ whole genome shotgun (WGS) entry which is preliminary data.</text>
</comment>
<evidence type="ECO:0000313" key="4">
    <source>
        <dbReference type="EMBL" id="OCT12726.1"/>
    </source>
</evidence>
<dbReference type="SUPFAM" id="SSF48498">
    <property type="entry name" value="Tetracyclin repressor-like, C-terminal domain"/>
    <property type="match status" value="1"/>
</dbReference>
<name>A0A1C0ZXA4_9BACL</name>
<dbReference type="EMBL" id="LYPC01000027">
    <property type="protein sequence ID" value="OCT12726.1"/>
    <property type="molecule type" value="Genomic_DNA"/>
</dbReference>
<dbReference type="STRING" id="512399.A8709_28720"/>
<dbReference type="RefSeq" id="WP_065857293.1">
    <property type="nucleotide sequence ID" value="NZ_LYPC01000027.1"/>
</dbReference>
<dbReference type="PANTHER" id="PTHR30055:SF222">
    <property type="entry name" value="REGULATORY PROTEIN"/>
    <property type="match status" value="1"/>
</dbReference>
<dbReference type="GO" id="GO:0006355">
    <property type="term" value="P:regulation of DNA-templated transcription"/>
    <property type="evidence" value="ECO:0007669"/>
    <property type="project" value="UniProtKB-ARBA"/>
</dbReference>